<evidence type="ECO:0000313" key="3">
    <source>
        <dbReference type="EMBL" id="KAG7662961.1"/>
    </source>
</evidence>
<reference evidence="3 4" key="1">
    <citation type="journal article" date="2021" name="DNA Res.">
        <title>Genome analysis of Candida subhashii reveals its hybrid nature and dual mitochondrial genome conformations.</title>
        <authorList>
            <person name="Mixao V."/>
            <person name="Hegedusova E."/>
            <person name="Saus E."/>
            <person name="Pryszcz L.P."/>
            <person name="Cillingova A."/>
            <person name="Nosek J."/>
            <person name="Gabaldon T."/>
        </authorList>
    </citation>
    <scope>NUCLEOTIDE SEQUENCE [LARGE SCALE GENOMIC DNA]</scope>
    <source>
        <strain evidence="3 4">CBS 10753</strain>
    </source>
</reference>
<name>A0A8J5QDM3_9ASCO</name>
<dbReference type="Proteomes" id="UP000694255">
    <property type="component" value="Unassembled WGS sequence"/>
</dbReference>
<feature type="compositionally biased region" description="Basic residues" evidence="2">
    <location>
        <begin position="886"/>
        <end position="895"/>
    </location>
</feature>
<feature type="region of interest" description="Disordered" evidence="2">
    <location>
        <begin position="791"/>
        <end position="895"/>
    </location>
</feature>
<proteinExistence type="predicted"/>
<gene>
    <name evidence="3" type="ORF">J8A68_003511</name>
</gene>
<evidence type="ECO:0008006" key="5">
    <source>
        <dbReference type="Google" id="ProtNLM"/>
    </source>
</evidence>
<dbReference type="EMBL" id="JAGSYN010000156">
    <property type="protein sequence ID" value="KAG7662961.1"/>
    <property type="molecule type" value="Genomic_DNA"/>
</dbReference>
<dbReference type="OrthoDB" id="4089164at2759"/>
<dbReference type="GeneID" id="73470311"/>
<accession>A0A8J5QDM3</accession>
<keyword evidence="4" id="KW-1185">Reference proteome</keyword>
<organism evidence="3 4">
    <name type="scientific">[Candida] subhashii</name>
    <dbReference type="NCBI Taxonomy" id="561895"/>
    <lineage>
        <taxon>Eukaryota</taxon>
        <taxon>Fungi</taxon>
        <taxon>Dikarya</taxon>
        <taxon>Ascomycota</taxon>
        <taxon>Saccharomycotina</taxon>
        <taxon>Pichiomycetes</taxon>
        <taxon>Debaryomycetaceae</taxon>
        <taxon>Spathaspora</taxon>
    </lineage>
</organism>
<evidence type="ECO:0000256" key="2">
    <source>
        <dbReference type="SAM" id="MobiDB-lite"/>
    </source>
</evidence>
<feature type="compositionally biased region" description="Polar residues" evidence="2">
    <location>
        <begin position="791"/>
        <end position="822"/>
    </location>
</feature>
<keyword evidence="1" id="KW-0175">Coiled coil</keyword>
<dbReference type="AlphaFoldDB" id="A0A8J5QDM3"/>
<protein>
    <recommendedName>
        <fullName evidence="5">Kinesin motor domain-containing protein</fullName>
    </recommendedName>
</protein>
<dbReference type="PANTHER" id="PTHR23159:SF31">
    <property type="entry name" value="CENTROSOME-ASSOCIATED PROTEIN CEP250 ISOFORM X1"/>
    <property type="match status" value="1"/>
</dbReference>
<evidence type="ECO:0000313" key="4">
    <source>
        <dbReference type="Proteomes" id="UP000694255"/>
    </source>
</evidence>
<feature type="coiled-coil region" evidence="1">
    <location>
        <begin position="337"/>
        <end position="584"/>
    </location>
</feature>
<comment type="caution">
    <text evidence="3">The sequence shown here is derived from an EMBL/GenBank/DDBJ whole genome shotgun (WGS) entry which is preliminary data.</text>
</comment>
<dbReference type="PANTHER" id="PTHR23159">
    <property type="entry name" value="CENTROSOMAL PROTEIN 2"/>
    <property type="match status" value="1"/>
</dbReference>
<dbReference type="RefSeq" id="XP_049263194.1">
    <property type="nucleotide sequence ID" value="XM_049407375.1"/>
</dbReference>
<sequence>MTSSIPLYLKIKGCSNNSNKIDGEQQPEFKQTSSTTIEFNEKPYEFNKIYSSETKEYPELIQNKTSCIILLGPTDSGKTTMLKELVFKKVKSLQGSTFITSFEVTNNKYILDLLDENSRKRVPLANFESHLKRQKVNETTIESILKKRLTRATDSNPNSSRSCLVVTLYNMGHHVTMIDMMGNEKSTGMSNGSIFANTNISSITQLLASKTYTVRSSNFLTNLIFRNKDLQVVMHLDPFGDVSLIRSTLVNVADMLKSFKLTTSKFVSTQSNNKVPNYARPTLSSKLISTSKKIVRTSPVKGSKMAVSRTVHMLPSSPIKQIRREIKPSIGSTFFRSEKLEAENIKLNLELENLKNLVKVKEEVNLELSEKNKTQQENLVVELEQIKIDFAQLKTDYDLTINNIQTLETSNKELIVQADQLQNEFSYKEKQLKGQLEDKSKDIESLTSDIQNLKQQAGGYELELQETKTKYEQLRVSKEEEQSKLNELVDSKDKEIDNTSKLLKEATDKVSKLEEKIHAQQLEISSLTYEIIDIKDNHRAAIKQVEESHKREIENLSNSHKTEIEGLENDYQSETKKSENISNELINNMAELVLLKGQLKDQYDLHQEVVSSKETEISHLKGRLSDEQQKSTKLEEALNENATTIKALENSLQSSRDANRTASELEEELDRIRKENANSKAALQEAREFKEKSIEKFKYLNARLEEKSKSLETLMKDQQEMKTKITADLDKSAEKVSQLTQQLQEAQETIQKLKNNDSAEQIAELRRKSHEVVEKFKAKVQRRDDEITKLTEQLKNQSKSSSISTNMPELSPSRTTSFSPHQIYQDKVVLSKPSTEKLNGSPKEKEKKVLKPSSKLNSSPIKGSGKHDSSPLKILKRKSSMMNSPKLKKRSTPPT</sequence>
<evidence type="ECO:0000256" key="1">
    <source>
        <dbReference type="SAM" id="Coils"/>
    </source>
</evidence>